<keyword evidence="2" id="KW-0808">Transferase</keyword>
<evidence type="ECO:0000259" key="1">
    <source>
        <dbReference type="PROSITE" id="PS51186"/>
    </source>
</evidence>
<dbReference type="Pfam" id="PF00583">
    <property type="entry name" value="Acetyltransf_1"/>
    <property type="match status" value="1"/>
</dbReference>
<dbReference type="GO" id="GO:0016747">
    <property type="term" value="F:acyltransferase activity, transferring groups other than amino-acyl groups"/>
    <property type="evidence" value="ECO:0007669"/>
    <property type="project" value="InterPro"/>
</dbReference>
<dbReference type="InterPro" id="IPR016181">
    <property type="entry name" value="Acyl_CoA_acyltransferase"/>
</dbReference>
<comment type="caution">
    <text evidence="2">The sequence shown here is derived from an EMBL/GenBank/DDBJ whole genome shotgun (WGS) entry which is preliminary data.</text>
</comment>
<dbReference type="Proteomes" id="UP000273854">
    <property type="component" value="Unassembled WGS sequence"/>
</dbReference>
<dbReference type="SUPFAM" id="SSF55729">
    <property type="entry name" value="Acyl-CoA N-acyltransferases (Nat)"/>
    <property type="match status" value="1"/>
</dbReference>
<proteinExistence type="predicted"/>
<gene>
    <name evidence="2" type="ORF">ALP40_03162</name>
</gene>
<accession>A0A3M5P670</accession>
<name>A0A3M5P670_PSEVI</name>
<dbReference type="EMBL" id="RBTP01000043">
    <property type="protein sequence ID" value="RMT80229.1"/>
    <property type="molecule type" value="Genomic_DNA"/>
</dbReference>
<protein>
    <submittedName>
        <fullName evidence="2">GNAT family acetyltransferase</fullName>
    </submittedName>
</protein>
<feature type="domain" description="N-acetyltransferase" evidence="1">
    <location>
        <begin position="9"/>
        <end position="155"/>
    </location>
</feature>
<organism evidence="2 3">
    <name type="scientific">Pseudomonas viridiflava</name>
    <name type="common">Phytomonas viridiflava</name>
    <dbReference type="NCBI Taxonomy" id="33069"/>
    <lineage>
        <taxon>Bacteria</taxon>
        <taxon>Pseudomonadati</taxon>
        <taxon>Pseudomonadota</taxon>
        <taxon>Gammaproteobacteria</taxon>
        <taxon>Pseudomonadales</taxon>
        <taxon>Pseudomonadaceae</taxon>
        <taxon>Pseudomonas</taxon>
    </lineage>
</organism>
<dbReference type="InterPro" id="IPR000182">
    <property type="entry name" value="GNAT_dom"/>
</dbReference>
<reference evidence="2 3" key="1">
    <citation type="submission" date="2018-08" db="EMBL/GenBank/DDBJ databases">
        <title>Recombination of ecologically and evolutionarily significant loci maintains genetic cohesion in the Pseudomonas syringae species complex.</title>
        <authorList>
            <person name="Dillon M."/>
            <person name="Thakur S."/>
            <person name="Almeida R.N.D."/>
            <person name="Weir B.S."/>
            <person name="Guttman D.S."/>
        </authorList>
    </citation>
    <scope>NUCLEOTIDE SEQUENCE [LARGE SCALE GENOMIC DNA]</scope>
    <source>
        <strain evidence="2 3">ICMP 19473</strain>
    </source>
</reference>
<dbReference type="AlphaFoldDB" id="A0A3M5P670"/>
<evidence type="ECO:0000313" key="3">
    <source>
        <dbReference type="Proteomes" id="UP000273854"/>
    </source>
</evidence>
<dbReference type="PROSITE" id="PS51186">
    <property type="entry name" value="GNAT"/>
    <property type="match status" value="1"/>
</dbReference>
<dbReference type="Gene3D" id="3.40.630.30">
    <property type="match status" value="1"/>
</dbReference>
<sequence>MKQERSHMDTLRPYTSTDQETCLKIFDSNTPRFFDLAERDKFARFLLDPVGAYFVVARDGIVQACGGFLVLADTSVAELTWGMVDCDEHGNGLGRFLTLARLDAMREVPSVTRAYINTSQLVQGFYTSLGFTLTRVKKDGHGVGIDSVEMLMTLA</sequence>
<evidence type="ECO:0000313" key="2">
    <source>
        <dbReference type="EMBL" id="RMT80229.1"/>
    </source>
</evidence>